<reference evidence="1 2" key="1">
    <citation type="journal article" date="2018" name="Front. Plant Sci.">
        <title>Red Clover (Trifolium pratense) and Zigzag Clover (T. medium) - A Picture of Genomic Similarities and Differences.</title>
        <authorList>
            <person name="Dluhosova J."/>
            <person name="Istvanek J."/>
            <person name="Nedelnik J."/>
            <person name="Repkova J."/>
        </authorList>
    </citation>
    <scope>NUCLEOTIDE SEQUENCE [LARGE SCALE GENOMIC DNA]</scope>
    <source>
        <strain evidence="2">cv. 10/8</strain>
        <tissue evidence="1">Leaf</tissue>
    </source>
</reference>
<accession>A0A392SYU9</accession>
<comment type="caution">
    <text evidence="1">The sequence shown here is derived from an EMBL/GenBank/DDBJ whole genome shotgun (WGS) entry which is preliminary data.</text>
</comment>
<evidence type="ECO:0000313" key="1">
    <source>
        <dbReference type="EMBL" id="MCI54018.1"/>
    </source>
</evidence>
<sequence>MKNQICAGLLWAASCVVGAAPGA</sequence>
<dbReference type="EMBL" id="LXQA010472851">
    <property type="protein sequence ID" value="MCI54018.1"/>
    <property type="molecule type" value="Genomic_DNA"/>
</dbReference>
<dbReference type="Proteomes" id="UP000265520">
    <property type="component" value="Unassembled WGS sequence"/>
</dbReference>
<dbReference type="AlphaFoldDB" id="A0A392SYU9"/>
<keyword evidence="2" id="KW-1185">Reference proteome</keyword>
<protein>
    <submittedName>
        <fullName evidence="1">Uncharacterized protein</fullName>
    </submittedName>
</protein>
<feature type="non-terminal residue" evidence="1">
    <location>
        <position position="23"/>
    </location>
</feature>
<organism evidence="1 2">
    <name type="scientific">Trifolium medium</name>
    <dbReference type="NCBI Taxonomy" id="97028"/>
    <lineage>
        <taxon>Eukaryota</taxon>
        <taxon>Viridiplantae</taxon>
        <taxon>Streptophyta</taxon>
        <taxon>Embryophyta</taxon>
        <taxon>Tracheophyta</taxon>
        <taxon>Spermatophyta</taxon>
        <taxon>Magnoliopsida</taxon>
        <taxon>eudicotyledons</taxon>
        <taxon>Gunneridae</taxon>
        <taxon>Pentapetalae</taxon>
        <taxon>rosids</taxon>
        <taxon>fabids</taxon>
        <taxon>Fabales</taxon>
        <taxon>Fabaceae</taxon>
        <taxon>Papilionoideae</taxon>
        <taxon>50 kb inversion clade</taxon>
        <taxon>NPAAA clade</taxon>
        <taxon>Hologalegina</taxon>
        <taxon>IRL clade</taxon>
        <taxon>Trifolieae</taxon>
        <taxon>Trifolium</taxon>
    </lineage>
</organism>
<dbReference type="PROSITE" id="PS51257">
    <property type="entry name" value="PROKAR_LIPOPROTEIN"/>
    <property type="match status" value="1"/>
</dbReference>
<evidence type="ECO:0000313" key="2">
    <source>
        <dbReference type="Proteomes" id="UP000265520"/>
    </source>
</evidence>
<name>A0A392SYU9_9FABA</name>
<proteinExistence type="predicted"/>